<dbReference type="PANTHER" id="PTHR34584:SF1">
    <property type="entry name" value="NA(+)_H(+) ANTIPORTER SUBUNIT E1"/>
    <property type="match status" value="1"/>
</dbReference>
<evidence type="ECO:0000256" key="3">
    <source>
        <dbReference type="ARBA" id="ARBA00022475"/>
    </source>
</evidence>
<dbReference type="RefSeq" id="WP_012120290.1">
    <property type="nucleotide sequence ID" value="NC_009767.1"/>
</dbReference>
<proteinExistence type="inferred from homology"/>
<evidence type="ECO:0000256" key="7">
    <source>
        <dbReference type="SAM" id="Phobius"/>
    </source>
</evidence>
<feature type="transmembrane region" description="Helical" evidence="7">
    <location>
        <begin position="6"/>
        <end position="37"/>
    </location>
</feature>
<dbReference type="Pfam" id="PF01899">
    <property type="entry name" value="MNHE"/>
    <property type="match status" value="1"/>
</dbReference>
<sequence length="156" mass="17721">MFLLNILLAIAWSALTGQFTPLDLAFGFVLGYGILWILRRQLRGERYFVKAPQMVRFVVYVLWEIILANLNVARVVLLTPKERIKPGIVAIPLDIRSDAEITMLANLITLTPGTLSLDVADDRSCLYVHAIDVGDPEQFRRGIKEGFERLVYEVFN</sequence>
<evidence type="ECO:0000256" key="4">
    <source>
        <dbReference type="ARBA" id="ARBA00022692"/>
    </source>
</evidence>
<evidence type="ECO:0000313" key="9">
    <source>
        <dbReference type="Proteomes" id="UP000000263"/>
    </source>
</evidence>
<dbReference type="eggNOG" id="COG1863">
    <property type="taxonomic scope" value="Bacteria"/>
</dbReference>
<keyword evidence="9" id="KW-1185">Reference proteome</keyword>
<dbReference type="STRING" id="383372.Rcas_1772"/>
<dbReference type="AlphaFoldDB" id="A7NK44"/>
<evidence type="ECO:0000256" key="2">
    <source>
        <dbReference type="ARBA" id="ARBA00006228"/>
    </source>
</evidence>
<protein>
    <submittedName>
        <fullName evidence="8">Cation antiporter</fullName>
    </submittedName>
</protein>
<dbReference type="KEGG" id="rca:Rcas_1772"/>
<reference evidence="8 9" key="1">
    <citation type="submission" date="2007-08" db="EMBL/GenBank/DDBJ databases">
        <title>Complete sequence of Roseiflexus castenholzii DSM 13941.</title>
        <authorList>
            <consortium name="US DOE Joint Genome Institute"/>
            <person name="Copeland A."/>
            <person name="Lucas S."/>
            <person name="Lapidus A."/>
            <person name="Barry K."/>
            <person name="Glavina del Rio T."/>
            <person name="Dalin E."/>
            <person name="Tice H."/>
            <person name="Pitluck S."/>
            <person name="Thompson L.S."/>
            <person name="Brettin T."/>
            <person name="Bruce D."/>
            <person name="Detter J.C."/>
            <person name="Han C."/>
            <person name="Tapia R."/>
            <person name="Schmutz J."/>
            <person name="Larimer F."/>
            <person name="Land M."/>
            <person name="Hauser L."/>
            <person name="Kyrpides N."/>
            <person name="Mikhailova N."/>
            <person name="Bryant D.A."/>
            <person name="Hanada S."/>
            <person name="Tsukatani Y."/>
            <person name="Richardson P."/>
        </authorList>
    </citation>
    <scope>NUCLEOTIDE SEQUENCE [LARGE SCALE GENOMIC DNA]</scope>
    <source>
        <strain evidence="9">DSM 13941 / HLO8</strain>
    </source>
</reference>
<dbReference type="GO" id="GO:0005886">
    <property type="term" value="C:plasma membrane"/>
    <property type="evidence" value="ECO:0007669"/>
    <property type="project" value="UniProtKB-SubCell"/>
</dbReference>
<gene>
    <name evidence="8" type="ordered locus">Rcas_1772</name>
</gene>
<evidence type="ECO:0000256" key="5">
    <source>
        <dbReference type="ARBA" id="ARBA00022989"/>
    </source>
</evidence>
<name>A7NK44_ROSCS</name>
<dbReference type="InterPro" id="IPR002758">
    <property type="entry name" value="Cation_antiport_E"/>
</dbReference>
<dbReference type="EMBL" id="CP000804">
    <property type="protein sequence ID" value="ABU57864.1"/>
    <property type="molecule type" value="Genomic_DNA"/>
</dbReference>
<keyword evidence="3" id="KW-1003">Cell membrane</keyword>
<dbReference type="HOGENOM" id="CLU_086615_3_1_0"/>
<feature type="transmembrane region" description="Helical" evidence="7">
    <location>
        <begin position="57"/>
        <end position="77"/>
    </location>
</feature>
<dbReference type="Proteomes" id="UP000000263">
    <property type="component" value="Chromosome"/>
</dbReference>
<comment type="similarity">
    <text evidence="2">Belongs to the CPA3 antiporters (TC 2.A.63) subunit E family.</text>
</comment>
<accession>A7NK44</accession>
<keyword evidence="4 7" id="KW-0812">Transmembrane</keyword>
<dbReference type="GO" id="GO:0008324">
    <property type="term" value="F:monoatomic cation transmembrane transporter activity"/>
    <property type="evidence" value="ECO:0007669"/>
    <property type="project" value="InterPro"/>
</dbReference>
<dbReference type="OrthoDB" id="9800498at2"/>
<evidence type="ECO:0000256" key="1">
    <source>
        <dbReference type="ARBA" id="ARBA00004651"/>
    </source>
</evidence>
<comment type="subcellular location">
    <subcellularLocation>
        <location evidence="1">Cell membrane</location>
        <topology evidence="1">Multi-pass membrane protein</topology>
    </subcellularLocation>
</comment>
<evidence type="ECO:0000313" key="8">
    <source>
        <dbReference type="EMBL" id="ABU57864.1"/>
    </source>
</evidence>
<keyword evidence="5 7" id="KW-1133">Transmembrane helix</keyword>
<dbReference type="PIRSF" id="PIRSF019239">
    <property type="entry name" value="MrpE"/>
    <property type="match status" value="1"/>
</dbReference>
<keyword evidence="6 7" id="KW-0472">Membrane</keyword>
<dbReference type="PANTHER" id="PTHR34584">
    <property type="entry name" value="NA(+)/H(+) ANTIPORTER SUBUNIT E1"/>
    <property type="match status" value="1"/>
</dbReference>
<organism evidence="8 9">
    <name type="scientific">Roseiflexus castenholzii (strain DSM 13941 / HLO8)</name>
    <dbReference type="NCBI Taxonomy" id="383372"/>
    <lineage>
        <taxon>Bacteria</taxon>
        <taxon>Bacillati</taxon>
        <taxon>Chloroflexota</taxon>
        <taxon>Chloroflexia</taxon>
        <taxon>Chloroflexales</taxon>
        <taxon>Roseiflexineae</taxon>
        <taxon>Roseiflexaceae</taxon>
        <taxon>Roseiflexus</taxon>
    </lineage>
</organism>
<evidence type="ECO:0000256" key="6">
    <source>
        <dbReference type="ARBA" id="ARBA00023136"/>
    </source>
</evidence>